<evidence type="ECO:0000313" key="3">
    <source>
        <dbReference type="EMBL" id="CAB4132778.1"/>
    </source>
</evidence>
<gene>
    <name evidence="3" type="ORF">UFOVP249_25</name>
</gene>
<accession>A0A6J5LDR4</accession>
<feature type="coiled-coil region" evidence="1">
    <location>
        <begin position="573"/>
        <end position="600"/>
    </location>
</feature>
<keyword evidence="1" id="KW-0175">Coiled coil</keyword>
<evidence type="ECO:0008006" key="4">
    <source>
        <dbReference type="Google" id="ProtNLM"/>
    </source>
</evidence>
<name>A0A6J5LDR4_9CAUD</name>
<organism evidence="3">
    <name type="scientific">uncultured Caudovirales phage</name>
    <dbReference type="NCBI Taxonomy" id="2100421"/>
    <lineage>
        <taxon>Viruses</taxon>
        <taxon>Duplodnaviria</taxon>
        <taxon>Heunggongvirae</taxon>
        <taxon>Uroviricota</taxon>
        <taxon>Caudoviricetes</taxon>
        <taxon>Peduoviridae</taxon>
        <taxon>Maltschvirus</taxon>
        <taxon>Maltschvirus maltsch</taxon>
    </lineage>
</organism>
<proteinExistence type="predicted"/>
<feature type="region of interest" description="Disordered" evidence="2">
    <location>
        <begin position="643"/>
        <end position="669"/>
    </location>
</feature>
<sequence>MENQKPLAAMLESVNIAESLEEAQLLKIGRDAFKGFENDFDTCKDWIKHVDEWTKLAKQTVEPKTYPWPKASNIKYPLLSTAAMQFAARAYPSLIPSNGKIVNAKPIGKDPQGEKSKIAEAVSTYMSYQLLEEMDGWEEEMDKLLIMLPIVGTMFKKTYWDPLKESNCSHVIMPKNLIVNYWARTIKDAERLSEIIEISPRKVKERQQSGLWLDVELGTAPQPQTQGNIPSMLDETTPYTFIEQHTFLDLDDDGYKEPYIVTFHKESKKVVRIVARFDETTIKQDAEGNIQKIDPIQYYTKFGFIPNPDGGFYDIGFGVLLGPLNESVNTVINQLLDSGHLSTLQAGFIGKGLRIRMGDNRFLPGEWKAVNSTGQDLKQQIVPLPTKEPSHVLFQLLGSLITSGKELASVAEIFVGKMPGQNTPATTTMATIEQGMKVFTAVYKRLYRSLSEEFIKLARLNNLYLNPQTYVDVVDMEVGPTDFDMKQHKIFPGADPTAVSQTEKLLKAQGLLELLPTGVLDPVKVVMRVLDAQEQPNWQEILNPQVAQSGQLPQQPDPKMLELQMKGQMEGQKIQMQAQAQQHKMELEAHDKQVQLAMAQQEHAQKMQAAADMANIHAAEAVHKQRVFSATEQAAFIQKLMHKDVEHSQKLSHAAEAAKQPAKKPSKGA</sequence>
<reference evidence="3" key="1">
    <citation type="submission" date="2020-04" db="EMBL/GenBank/DDBJ databases">
        <authorList>
            <person name="Chiriac C."/>
            <person name="Salcher M."/>
            <person name="Ghai R."/>
            <person name="Kavagutti S V."/>
        </authorList>
    </citation>
    <scope>NUCLEOTIDE SEQUENCE</scope>
</reference>
<evidence type="ECO:0000256" key="2">
    <source>
        <dbReference type="SAM" id="MobiDB-lite"/>
    </source>
</evidence>
<evidence type="ECO:0000256" key="1">
    <source>
        <dbReference type="SAM" id="Coils"/>
    </source>
</evidence>
<dbReference type="EMBL" id="LR796268">
    <property type="protein sequence ID" value="CAB4132778.1"/>
    <property type="molecule type" value="Genomic_DNA"/>
</dbReference>
<protein>
    <recommendedName>
        <fullName evidence="4">Portal protein</fullName>
    </recommendedName>
</protein>